<gene>
    <name evidence="5" type="ORF">METZ01_LOCUS429639</name>
</gene>
<dbReference type="PANTHER" id="PTHR11986:SF79">
    <property type="entry name" value="ACETYLORNITHINE AMINOTRANSFERASE, MITOCHONDRIAL"/>
    <property type="match status" value="1"/>
</dbReference>
<dbReference type="EMBL" id="UINC01171953">
    <property type="protein sequence ID" value="SVD76785.1"/>
    <property type="molecule type" value="Genomic_DNA"/>
</dbReference>
<feature type="non-terminal residue" evidence="5">
    <location>
        <position position="1"/>
    </location>
</feature>
<dbReference type="SUPFAM" id="SSF53383">
    <property type="entry name" value="PLP-dependent transferases"/>
    <property type="match status" value="1"/>
</dbReference>
<dbReference type="InterPro" id="IPR005814">
    <property type="entry name" value="Aminotrans_3"/>
</dbReference>
<evidence type="ECO:0000256" key="4">
    <source>
        <dbReference type="ARBA" id="ARBA00022898"/>
    </source>
</evidence>
<evidence type="ECO:0000256" key="3">
    <source>
        <dbReference type="ARBA" id="ARBA00022679"/>
    </source>
</evidence>
<dbReference type="InterPro" id="IPR050103">
    <property type="entry name" value="Class-III_PLP-dep_AT"/>
</dbReference>
<organism evidence="5">
    <name type="scientific">marine metagenome</name>
    <dbReference type="NCBI Taxonomy" id="408172"/>
    <lineage>
        <taxon>unclassified sequences</taxon>
        <taxon>metagenomes</taxon>
        <taxon>ecological metagenomes</taxon>
    </lineage>
</organism>
<dbReference type="Gene3D" id="3.90.1150.10">
    <property type="entry name" value="Aspartate Aminotransferase, domain 1"/>
    <property type="match status" value="1"/>
</dbReference>
<dbReference type="InterPro" id="IPR015422">
    <property type="entry name" value="PyrdxlP-dep_Trfase_small"/>
</dbReference>
<evidence type="ECO:0000256" key="1">
    <source>
        <dbReference type="ARBA" id="ARBA00001933"/>
    </source>
</evidence>
<dbReference type="GO" id="GO:0008483">
    <property type="term" value="F:transaminase activity"/>
    <property type="evidence" value="ECO:0007669"/>
    <property type="project" value="UniProtKB-KW"/>
</dbReference>
<evidence type="ECO:0000256" key="2">
    <source>
        <dbReference type="ARBA" id="ARBA00022576"/>
    </source>
</evidence>
<proteinExistence type="predicted"/>
<keyword evidence="3" id="KW-0808">Transferase</keyword>
<feature type="non-terminal residue" evidence="5">
    <location>
        <position position="266"/>
    </location>
</feature>
<comment type="cofactor">
    <cofactor evidence="1">
        <name>pyridoxal 5'-phosphate</name>
        <dbReference type="ChEBI" id="CHEBI:597326"/>
    </cofactor>
</comment>
<dbReference type="AlphaFoldDB" id="A0A382Y1M6"/>
<reference evidence="5" key="1">
    <citation type="submission" date="2018-05" db="EMBL/GenBank/DDBJ databases">
        <authorList>
            <person name="Lanie J.A."/>
            <person name="Ng W.-L."/>
            <person name="Kazmierczak K.M."/>
            <person name="Andrzejewski T.M."/>
            <person name="Davidsen T.M."/>
            <person name="Wayne K.J."/>
            <person name="Tettelin H."/>
            <person name="Glass J.I."/>
            <person name="Rusch D."/>
            <person name="Podicherti R."/>
            <person name="Tsui H.-C.T."/>
            <person name="Winkler M.E."/>
        </authorList>
    </citation>
    <scope>NUCLEOTIDE SEQUENCE</scope>
</reference>
<sequence>LQSCYAYGSELRARYLERLVAFAGAPFDKAFLLSAGTEATEATFKLMRMYGQGQGKRRRGIVCIDGNWHGRTLGAQMLSGNRLQCDWIGYQDPDIHHLPFPYPWVLDGRSGETFLEESLRDLESAGVDLAQDVSGFMLETFQGWGAVFYPEDYVQGIESLCRRHDILLAFDEMQSGFGRTGRAFGYQHYGVAPDLLGCGKGMGGGLPLSGVLGRAEVMDLPDIGNMSSTHSANPLVCAAGLAVLDEIRDRDLIAETARKGEVLFGA</sequence>
<dbReference type="InterPro" id="IPR015421">
    <property type="entry name" value="PyrdxlP-dep_Trfase_major"/>
</dbReference>
<name>A0A382Y1M6_9ZZZZ</name>
<dbReference type="GO" id="GO:0030170">
    <property type="term" value="F:pyridoxal phosphate binding"/>
    <property type="evidence" value="ECO:0007669"/>
    <property type="project" value="InterPro"/>
</dbReference>
<evidence type="ECO:0000313" key="5">
    <source>
        <dbReference type="EMBL" id="SVD76785.1"/>
    </source>
</evidence>
<accession>A0A382Y1M6</accession>
<dbReference type="InterPro" id="IPR015424">
    <property type="entry name" value="PyrdxlP-dep_Trfase"/>
</dbReference>
<keyword evidence="4" id="KW-0663">Pyridoxal phosphate</keyword>
<keyword evidence="2" id="KW-0032">Aminotransferase</keyword>
<dbReference type="PANTHER" id="PTHR11986">
    <property type="entry name" value="AMINOTRANSFERASE CLASS III"/>
    <property type="match status" value="1"/>
</dbReference>
<protein>
    <submittedName>
        <fullName evidence="5">Uncharacterized protein</fullName>
    </submittedName>
</protein>
<dbReference type="GO" id="GO:0042802">
    <property type="term" value="F:identical protein binding"/>
    <property type="evidence" value="ECO:0007669"/>
    <property type="project" value="TreeGrafter"/>
</dbReference>
<dbReference type="Gene3D" id="3.40.640.10">
    <property type="entry name" value="Type I PLP-dependent aspartate aminotransferase-like (Major domain)"/>
    <property type="match status" value="1"/>
</dbReference>
<dbReference type="Pfam" id="PF00202">
    <property type="entry name" value="Aminotran_3"/>
    <property type="match status" value="1"/>
</dbReference>